<evidence type="ECO:0000313" key="3">
    <source>
        <dbReference type="Proteomes" id="UP000708208"/>
    </source>
</evidence>
<evidence type="ECO:0000256" key="1">
    <source>
        <dbReference type="SAM" id="MobiDB-lite"/>
    </source>
</evidence>
<organism evidence="2 3">
    <name type="scientific">Allacma fusca</name>
    <dbReference type="NCBI Taxonomy" id="39272"/>
    <lineage>
        <taxon>Eukaryota</taxon>
        <taxon>Metazoa</taxon>
        <taxon>Ecdysozoa</taxon>
        <taxon>Arthropoda</taxon>
        <taxon>Hexapoda</taxon>
        <taxon>Collembola</taxon>
        <taxon>Symphypleona</taxon>
        <taxon>Sminthuridae</taxon>
        <taxon>Allacma</taxon>
    </lineage>
</organism>
<accession>A0A8J2PP97</accession>
<dbReference type="EMBL" id="CAJVCH010558298">
    <property type="protein sequence ID" value="CAG7830970.1"/>
    <property type="molecule type" value="Genomic_DNA"/>
</dbReference>
<keyword evidence="3" id="KW-1185">Reference proteome</keyword>
<protein>
    <submittedName>
        <fullName evidence="2">Uncharacterized protein</fullName>
    </submittedName>
</protein>
<feature type="region of interest" description="Disordered" evidence="1">
    <location>
        <begin position="1"/>
        <end position="28"/>
    </location>
</feature>
<dbReference type="Proteomes" id="UP000708208">
    <property type="component" value="Unassembled WGS sequence"/>
</dbReference>
<feature type="non-terminal residue" evidence="2">
    <location>
        <position position="1"/>
    </location>
</feature>
<proteinExistence type="predicted"/>
<feature type="non-terminal residue" evidence="2">
    <location>
        <position position="126"/>
    </location>
</feature>
<sequence length="126" mass="13787">TQASSGLDKAIENSEVELTEAEGEEKTPVRRLRKRKEVNYRVLVNQGTAGSKLSYSAASGFSNVALAPSREDIAQNSQSIQDFQHFEPLYEQAPPEGFTQSSGGDGQRLIIPIENEAETTYAEIPN</sequence>
<reference evidence="2" key="1">
    <citation type="submission" date="2021-06" db="EMBL/GenBank/DDBJ databases">
        <authorList>
            <person name="Hodson N. C."/>
            <person name="Mongue J. A."/>
            <person name="Jaron S. K."/>
        </authorList>
    </citation>
    <scope>NUCLEOTIDE SEQUENCE</scope>
</reference>
<comment type="caution">
    <text evidence="2">The sequence shown here is derived from an EMBL/GenBank/DDBJ whole genome shotgun (WGS) entry which is preliminary data.</text>
</comment>
<evidence type="ECO:0000313" key="2">
    <source>
        <dbReference type="EMBL" id="CAG7830970.1"/>
    </source>
</evidence>
<name>A0A8J2PP97_9HEXA</name>
<feature type="compositionally biased region" description="Acidic residues" evidence="1">
    <location>
        <begin position="14"/>
        <end position="23"/>
    </location>
</feature>
<gene>
    <name evidence="2" type="ORF">AFUS01_LOCUS40736</name>
</gene>
<dbReference type="AlphaFoldDB" id="A0A8J2PP97"/>